<dbReference type="Pfam" id="PF22673">
    <property type="entry name" value="MCP-like_PDC_1"/>
    <property type="match status" value="1"/>
</dbReference>
<keyword evidence="4" id="KW-0812">Transmembrane</keyword>
<feature type="domain" description="Methyl-accepting transducer" evidence="5">
    <location>
        <begin position="361"/>
        <end position="625"/>
    </location>
</feature>
<evidence type="ECO:0000313" key="7">
    <source>
        <dbReference type="EMBL" id="MFL0248995.1"/>
    </source>
</evidence>
<name>A0ABW8T9C7_9CLOT</name>
<dbReference type="PANTHER" id="PTHR32089">
    <property type="entry name" value="METHYL-ACCEPTING CHEMOTAXIS PROTEIN MCPB"/>
    <property type="match status" value="1"/>
</dbReference>
<reference evidence="7 8" key="1">
    <citation type="submission" date="2024-11" db="EMBL/GenBank/DDBJ databases">
        <authorList>
            <person name="Heng Y.C."/>
            <person name="Lim A.C.H."/>
            <person name="Lee J.K.Y."/>
            <person name="Kittelmann S."/>
        </authorList>
    </citation>
    <scope>NUCLEOTIDE SEQUENCE [LARGE SCALE GENOMIC DNA]</scope>
    <source>
        <strain evidence="7 8">WILCCON 0114</strain>
    </source>
</reference>
<organism evidence="7 8">
    <name type="scientific">Clostridium neuense</name>
    <dbReference type="NCBI Taxonomy" id="1728934"/>
    <lineage>
        <taxon>Bacteria</taxon>
        <taxon>Bacillati</taxon>
        <taxon>Bacillota</taxon>
        <taxon>Clostridia</taxon>
        <taxon>Eubacteriales</taxon>
        <taxon>Clostridiaceae</taxon>
        <taxon>Clostridium</taxon>
    </lineage>
</organism>
<dbReference type="InterPro" id="IPR003660">
    <property type="entry name" value="HAMP_dom"/>
</dbReference>
<keyword evidence="8" id="KW-1185">Reference proteome</keyword>
<dbReference type="Pfam" id="PF00015">
    <property type="entry name" value="MCPsignal"/>
    <property type="match status" value="1"/>
</dbReference>
<dbReference type="Pfam" id="PF00672">
    <property type="entry name" value="HAMP"/>
    <property type="match status" value="1"/>
</dbReference>
<dbReference type="RefSeq" id="WP_406785671.1">
    <property type="nucleotide sequence ID" value="NZ_JBJIAA010000001.1"/>
</dbReference>
<sequence>MNKKQYKISIKVKLLGIIIPLMAIAVAALIIISYIECRRIITNSASNLLETSSKKQVNQIEAWLDENLASFNSAKNLIEDTSLDDTQLQKLLNKYYGYNDNYPEGLYIADGSGKLLKAQKSNKTDKDILNSVWYNEGLTRINMAFGTPYKNEAGKNVISASAILNDNSGKVRVISADVSLDKISVIVNSLIDMKNAESILVNKNDKTVLAYEDSSLISTKLSSRNDNKFLSDIAVKLNNKQYNSCELEGNMVSFNQVQGTDWILVSYVPTKSILSDVSRLRNFMIIVAIISIIILAIFVERVVQIVIKPIRKLTDAIVSMTDGDFTVDVKVKGNDEIAVMLKCVKKFIDVMRNMISNIEGASNKLNGQANESTIISKELYDSSKLQSQSMENLNDTVEQLVTSVNEVAENTTKLANVVADTRSDSDIVDDKIQSTISVSEKGKKDAEKVNTAMENIRQSVTSLEQAINKVGKSSVEIANIINIIGDIAEQTNLLSLNASIEAARAGEAGKGFAVVASEIGKLANTSSKSVKDISNLINEINKLVSDTVKQSHESANSITESSYLISGTADTFNNIFEMVNETNKLIQNMIEKIGHLDDVAASVAAISEEQAASAEEISATSEVMVNQANNIMEDSQKISNDAEKLSNTSDELDKQIQIFKL</sequence>
<dbReference type="Gene3D" id="3.30.450.20">
    <property type="entry name" value="PAS domain"/>
    <property type="match status" value="2"/>
</dbReference>
<dbReference type="SMART" id="SM00283">
    <property type="entry name" value="MA"/>
    <property type="match status" value="1"/>
</dbReference>
<evidence type="ECO:0000256" key="1">
    <source>
        <dbReference type="ARBA" id="ARBA00023224"/>
    </source>
</evidence>
<evidence type="ECO:0000256" key="3">
    <source>
        <dbReference type="PROSITE-ProRule" id="PRU00284"/>
    </source>
</evidence>
<dbReference type="Proteomes" id="UP001623592">
    <property type="component" value="Unassembled WGS sequence"/>
</dbReference>
<dbReference type="SMART" id="SM00304">
    <property type="entry name" value="HAMP"/>
    <property type="match status" value="1"/>
</dbReference>
<dbReference type="CDD" id="cd11386">
    <property type="entry name" value="MCP_signal"/>
    <property type="match status" value="1"/>
</dbReference>
<dbReference type="InterPro" id="IPR004089">
    <property type="entry name" value="MCPsignal_dom"/>
</dbReference>
<protein>
    <submittedName>
        <fullName evidence="7">Methyl-accepting chemotaxis protein</fullName>
    </submittedName>
</protein>
<feature type="transmembrane region" description="Helical" evidence="4">
    <location>
        <begin position="283"/>
        <end position="303"/>
    </location>
</feature>
<evidence type="ECO:0000259" key="6">
    <source>
        <dbReference type="PROSITE" id="PS50885"/>
    </source>
</evidence>
<keyword evidence="4" id="KW-0472">Membrane</keyword>
<proteinExistence type="inferred from homology"/>
<dbReference type="EMBL" id="JBJIAA010000001">
    <property type="protein sequence ID" value="MFL0248995.1"/>
    <property type="molecule type" value="Genomic_DNA"/>
</dbReference>
<evidence type="ECO:0000256" key="4">
    <source>
        <dbReference type="SAM" id="Phobius"/>
    </source>
</evidence>
<feature type="domain" description="HAMP" evidence="6">
    <location>
        <begin position="304"/>
        <end position="356"/>
    </location>
</feature>
<dbReference type="PROSITE" id="PS50885">
    <property type="entry name" value="HAMP"/>
    <property type="match status" value="1"/>
</dbReference>
<keyword evidence="4" id="KW-1133">Transmembrane helix</keyword>
<comment type="similarity">
    <text evidence="2">Belongs to the methyl-accepting chemotaxis (MCP) protein family.</text>
</comment>
<evidence type="ECO:0000313" key="8">
    <source>
        <dbReference type="Proteomes" id="UP001623592"/>
    </source>
</evidence>
<dbReference type="PROSITE" id="PS50111">
    <property type="entry name" value="CHEMOTAXIS_TRANSDUC_2"/>
    <property type="match status" value="1"/>
</dbReference>
<comment type="caution">
    <text evidence="7">The sequence shown here is derived from an EMBL/GenBank/DDBJ whole genome shotgun (WGS) entry which is preliminary data.</text>
</comment>
<dbReference type="PANTHER" id="PTHR32089:SF112">
    <property type="entry name" value="LYSOZYME-LIKE PROTEIN-RELATED"/>
    <property type="match status" value="1"/>
</dbReference>
<dbReference type="CDD" id="cd06225">
    <property type="entry name" value="HAMP"/>
    <property type="match status" value="1"/>
</dbReference>
<evidence type="ECO:0000259" key="5">
    <source>
        <dbReference type="PROSITE" id="PS50111"/>
    </source>
</evidence>
<evidence type="ECO:0000256" key="2">
    <source>
        <dbReference type="ARBA" id="ARBA00029447"/>
    </source>
</evidence>
<accession>A0ABW8T9C7</accession>
<feature type="transmembrane region" description="Helical" evidence="4">
    <location>
        <begin position="12"/>
        <end position="35"/>
    </location>
</feature>
<dbReference type="Gene3D" id="1.10.287.950">
    <property type="entry name" value="Methyl-accepting chemotaxis protein"/>
    <property type="match status" value="1"/>
</dbReference>
<keyword evidence="1 3" id="KW-0807">Transducer</keyword>
<dbReference type="SUPFAM" id="SSF58104">
    <property type="entry name" value="Methyl-accepting chemotaxis protein (MCP) signaling domain"/>
    <property type="match status" value="1"/>
</dbReference>
<gene>
    <name evidence="7" type="ORF">ACJDT4_01055</name>
</gene>